<dbReference type="InterPro" id="IPR000600">
    <property type="entry name" value="ROK"/>
</dbReference>
<keyword evidence="7" id="KW-0808">Transferase</keyword>
<dbReference type="EMBL" id="UOED01000016">
    <property type="protein sequence ID" value="VAV86842.1"/>
    <property type="molecule type" value="Genomic_DNA"/>
</dbReference>
<comment type="cofactor">
    <cofactor evidence="1">
        <name>Mg(2+)</name>
        <dbReference type="ChEBI" id="CHEBI:18420"/>
    </cofactor>
</comment>
<dbReference type="EC" id="2.7.1.4" evidence="5"/>
<dbReference type="SUPFAM" id="SSF53067">
    <property type="entry name" value="Actin-like ATPase domain"/>
    <property type="match status" value="1"/>
</dbReference>
<reference evidence="7" key="1">
    <citation type="submission" date="2018-06" db="EMBL/GenBank/DDBJ databases">
        <authorList>
            <person name="Zhirakovskaya E."/>
        </authorList>
    </citation>
    <scope>NUCLEOTIDE SEQUENCE</scope>
</reference>
<accession>A0A3B0R2Z9</accession>
<keyword evidence="2" id="KW-0479">Metal-binding</keyword>
<proteinExistence type="predicted"/>
<sequence>MNPDAKQYSENILVGGLEAGGTRFNCVIGYSNGDIIARRTFPTTNPQETLARVSDFFKESVSVHGPLQALGVAHFGPVEINKAAENYGKILATTKPGWSHTNIVGYFSGIFDVPIAFQSDVNAAALGEHHFGAAEGCDNFVYITVGTGIGGGVYVNGALLNDRSHPEIGHMLVPHDLAQDSFTGSCPFHADCLEGLASGPAIKARWGRSAEGLEPDHPAWELEAQYLAILCANLTYCYAPEKIIMGGGVMHQKHLFPLIRQYFMSQIQGYRSPFKAATIDKYIVPSRLEGEAATRGALILAHQAHVMSLK</sequence>
<dbReference type="PANTHER" id="PTHR42742:SF3">
    <property type="entry name" value="FRUCTOKINASE"/>
    <property type="match status" value="1"/>
</dbReference>
<protein>
    <recommendedName>
        <fullName evidence="5">fructokinase</fullName>
        <ecNumber evidence="5">2.7.1.4</ecNumber>
    </recommendedName>
</protein>
<dbReference type="Pfam" id="PF00480">
    <property type="entry name" value="ROK"/>
    <property type="match status" value="1"/>
</dbReference>
<dbReference type="Gene3D" id="3.30.420.40">
    <property type="match status" value="2"/>
</dbReference>
<evidence type="ECO:0000256" key="6">
    <source>
        <dbReference type="ARBA" id="ARBA00048451"/>
    </source>
</evidence>
<keyword evidence="4" id="KW-0460">Magnesium</keyword>
<evidence type="ECO:0000256" key="1">
    <source>
        <dbReference type="ARBA" id="ARBA00001946"/>
    </source>
</evidence>
<name>A0A3B0R2Z9_9ZZZZ</name>
<evidence type="ECO:0000313" key="7">
    <source>
        <dbReference type="EMBL" id="VAV86842.1"/>
    </source>
</evidence>
<organism evidence="7">
    <name type="scientific">hydrothermal vent metagenome</name>
    <dbReference type="NCBI Taxonomy" id="652676"/>
    <lineage>
        <taxon>unclassified sequences</taxon>
        <taxon>metagenomes</taxon>
        <taxon>ecological metagenomes</taxon>
    </lineage>
</organism>
<evidence type="ECO:0000256" key="4">
    <source>
        <dbReference type="ARBA" id="ARBA00022842"/>
    </source>
</evidence>
<keyword evidence="7" id="KW-0418">Kinase</keyword>
<comment type="catalytic activity">
    <reaction evidence="6">
        <text>D-fructose + ATP = D-fructose 6-phosphate + ADP + H(+)</text>
        <dbReference type="Rhea" id="RHEA:16125"/>
        <dbReference type="ChEBI" id="CHEBI:15378"/>
        <dbReference type="ChEBI" id="CHEBI:30616"/>
        <dbReference type="ChEBI" id="CHEBI:37721"/>
        <dbReference type="ChEBI" id="CHEBI:61527"/>
        <dbReference type="ChEBI" id="CHEBI:456216"/>
        <dbReference type="EC" id="2.7.1.4"/>
    </reaction>
</comment>
<gene>
    <name evidence="7" type="ORF">MNBD_ALPHA02-1371</name>
</gene>
<dbReference type="PANTHER" id="PTHR42742">
    <property type="entry name" value="TRANSCRIPTIONAL REPRESSOR MPRA"/>
    <property type="match status" value="1"/>
</dbReference>
<dbReference type="GO" id="GO:0046872">
    <property type="term" value="F:metal ion binding"/>
    <property type="evidence" value="ECO:0007669"/>
    <property type="project" value="UniProtKB-KW"/>
</dbReference>
<evidence type="ECO:0000256" key="3">
    <source>
        <dbReference type="ARBA" id="ARBA00022833"/>
    </source>
</evidence>
<keyword evidence="3" id="KW-0862">Zinc</keyword>
<dbReference type="InterPro" id="IPR051804">
    <property type="entry name" value="Carb_Metab_Reg_Kinase/Isom"/>
</dbReference>
<dbReference type="InterPro" id="IPR043129">
    <property type="entry name" value="ATPase_NBD"/>
</dbReference>
<dbReference type="GO" id="GO:0008865">
    <property type="term" value="F:fructokinase activity"/>
    <property type="evidence" value="ECO:0007669"/>
    <property type="project" value="UniProtKB-EC"/>
</dbReference>
<evidence type="ECO:0000256" key="2">
    <source>
        <dbReference type="ARBA" id="ARBA00022723"/>
    </source>
</evidence>
<dbReference type="AlphaFoldDB" id="A0A3B0R2Z9"/>
<evidence type="ECO:0000256" key="5">
    <source>
        <dbReference type="ARBA" id="ARBA00038887"/>
    </source>
</evidence>
<dbReference type="CDD" id="cd24067">
    <property type="entry name" value="ASKHA_NBD_ROK_BsFRK-like"/>
    <property type="match status" value="1"/>
</dbReference>